<dbReference type="Gene3D" id="3.10.450.50">
    <property type="match status" value="1"/>
</dbReference>
<dbReference type="Pfam" id="PF04542">
    <property type="entry name" value="Sigma70_r2"/>
    <property type="match status" value="1"/>
</dbReference>
<dbReference type="InterPro" id="IPR032710">
    <property type="entry name" value="NTF2-like_dom_sf"/>
</dbReference>
<dbReference type="NCBIfam" id="TIGR02960">
    <property type="entry name" value="SigX5"/>
    <property type="match status" value="1"/>
</dbReference>
<organism evidence="8 9">
    <name type="scientific">Solirubrobacter ginsenosidimutans</name>
    <dbReference type="NCBI Taxonomy" id="490573"/>
    <lineage>
        <taxon>Bacteria</taxon>
        <taxon>Bacillati</taxon>
        <taxon>Actinomycetota</taxon>
        <taxon>Thermoleophilia</taxon>
        <taxon>Solirubrobacterales</taxon>
        <taxon>Solirubrobacteraceae</taxon>
        <taxon>Solirubrobacter</taxon>
    </lineage>
</organism>
<dbReference type="Pfam" id="PF08281">
    <property type="entry name" value="Sigma70_r4_2"/>
    <property type="match status" value="1"/>
</dbReference>
<dbReference type="Gene3D" id="1.10.10.10">
    <property type="entry name" value="Winged helix-like DNA-binding domain superfamily/Winged helix DNA-binding domain"/>
    <property type="match status" value="1"/>
</dbReference>
<dbReference type="NCBIfam" id="NF006089">
    <property type="entry name" value="PRK08241.1"/>
    <property type="match status" value="1"/>
</dbReference>
<accession>A0A9X3MNC9</accession>
<dbReference type="SUPFAM" id="SSF54427">
    <property type="entry name" value="NTF2-like"/>
    <property type="match status" value="1"/>
</dbReference>
<dbReference type="PANTHER" id="PTHR30173:SF36">
    <property type="entry name" value="ECF RNA POLYMERASE SIGMA FACTOR SIGJ"/>
    <property type="match status" value="1"/>
</dbReference>
<name>A0A9X3MNC9_9ACTN</name>
<evidence type="ECO:0000259" key="7">
    <source>
        <dbReference type="Pfam" id="PF08281"/>
    </source>
</evidence>
<protein>
    <submittedName>
        <fullName evidence="8">RNA polymerase subunit sigma-70</fullName>
        <ecNumber evidence="8">2.7.7.6</ecNumber>
    </submittedName>
</protein>
<dbReference type="SUPFAM" id="SSF88946">
    <property type="entry name" value="Sigma2 domain of RNA polymerase sigma factors"/>
    <property type="match status" value="1"/>
</dbReference>
<dbReference type="InterPro" id="IPR013325">
    <property type="entry name" value="RNA_pol_sigma_r2"/>
</dbReference>
<keyword evidence="8" id="KW-0548">Nucleotidyltransferase</keyword>
<evidence type="ECO:0000259" key="6">
    <source>
        <dbReference type="Pfam" id="PF04542"/>
    </source>
</evidence>
<comment type="similarity">
    <text evidence="1">Belongs to the sigma-70 factor family. ECF subfamily.</text>
</comment>
<evidence type="ECO:0000256" key="4">
    <source>
        <dbReference type="ARBA" id="ARBA00023082"/>
    </source>
</evidence>
<comment type="subunit">
    <text evidence="2">Interacts transiently with the RNA polymerase catalytic core formed by RpoA, RpoB, RpoC and RpoZ (2 alpha, 1 beta, 1 beta' and 1 omega subunit) to form the RNA polymerase holoenzyme that can initiate transcription.</text>
</comment>
<dbReference type="EMBL" id="JAPDOD010000001">
    <property type="protein sequence ID" value="MDA0158801.1"/>
    <property type="molecule type" value="Genomic_DNA"/>
</dbReference>
<reference evidence="8" key="1">
    <citation type="submission" date="2022-10" db="EMBL/GenBank/DDBJ databases">
        <title>The WGS of Solirubrobacter ginsenosidimutans DSM 21036.</title>
        <authorList>
            <person name="Jiang Z."/>
        </authorList>
    </citation>
    <scope>NUCLEOTIDE SEQUENCE</scope>
    <source>
        <strain evidence="8">DSM 21036</strain>
    </source>
</reference>
<evidence type="ECO:0000313" key="9">
    <source>
        <dbReference type="Proteomes" id="UP001149140"/>
    </source>
</evidence>
<dbReference type="GO" id="GO:0003899">
    <property type="term" value="F:DNA-directed RNA polymerase activity"/>
    <property type="evidence" value="ECO:0007669"/>
    <property type="project" value="UniProtKB-EC"/>
</dbReference>
<keyword evidence="4" id="KW-0731">Sigma factor</keyword>
<dbReference type="GO" id="GO:0006352">
    <property type="term" value="P:DNA-templated transcription initiation"/>
    <property type="evidence" value="ECO:0007669"/>
    <property type="project" value="InterPro"/>
</dbReference>
<evidence type="ECO:0000256" key="2">
    <source>
        <dbReference type="ARBA" id="ARBA00011344"/>
    </source>
</evidence>
<dbReference type="Gene3D" id="1.10.1740.10">
    <property type="match status" value="1"/>
</dbReference>
<dbReference type="InterPro" id="IPR007627">
    <property type="entry name" value="RNA_pol_sigma70_r2"/>
</dbReference>
<comment type="caution">
    <text evidence="8">The sequence shown here is derived from an EMBL/GenBank/DDBJ whole genome shotgun (WGS) entry which is preliminary data.</text>
</comment>
<gene>
    <name evidence="8" type="ORF">OM076_00875</name>
</gene>
<evidence type="ECO:0000256" key="5">
    <source>
        <dbReference type="ARBA" id="ARBA00023163"/>
    </source>
</evidence>
<dbReference type="NCBIfam" id="TIGR02937">
    <property type="entry name" value="sigma70-ECF"/>
    <property type="match status" value="1"/>
</dbReference>
<dbReference type="InterPro" id="IPR052704">
    <property type="entry name" value="ECF_Sigma-70_Domain"/>
</dbReference>
<evidence type="ECO:0000256" key="1">
    <source>
        <dbReference type="ARBA" id="ARBA00010641"/>
    </source>
</evidence>
<dbReference type="InterPro" id="IPR014284">
    <property type="entry name" value="RNA_pol_sigma-70_dom"/>
</dbReference>
<dbReference type="Proteomes" id="UP001149140">
    <property type="component" value="Unassembled WGS sequence"/>
</dbReference>
<keyword evidence="5" id="KW-0804">Transcription</keyword>
<dbReference type="GO" id="GO:0003677">
    <property type="term" value="F:DNA binding"/>
    <property type="evidence" value="ECO:0007669"/>
    <property type="project" value="InterPro"/>
</dbReference>
<dbReference type="InterPro" id="IPR013249">
    <property type="entry name" value="RNA_pol_sigma70_r4_t2"/>
</dbReference>
<dbReference type="CDD" id="cd06171">
    <property type="entry name" value="Sigma70_r4"/>
    <property type="match status" value="1"/>
</dbReference>
<dbReference type="InterPro" id="IPR013324">
    <property type="entry name" value="RNA_pol_sigma_r3/r4-like"/>
</dbReference>
<dbReference type="SUPFAM" id="SSF88659">
    <property type="entry name" value="Sigma3 and sigma4 domains of RNA polymerase sigma factors"/>
    <property type="match status" value="1"/>
</dbReference>
<evidence type="ECO:0000256" key="3">
    <source>
        <dbReference type="ARBA" id="ARBA00023015"/>
    </source>
</evidence>
<feature type="domain" description="RNA polymerase sigma factor 70 region 4 type 2" evidence="7">
    <location>
        <begin position="130"/>
        <end position="181"/>
    </location>
</feature>
<keyword evidence="9" id="KW-1185">Reference proteome</keyword>
<dbReference type="PANTHER" id="PTHR30173">
    <property type="entry name" value="SIGMA 19 FACTOR"/>
    <property type="match status" value="1"/>
</dbReference>
<feature type="domain" description="RNA polymerase sigma-70 region 2" evidence="6">
    <location>
        <begin position="19"/>
        <end position="81"/>
    </location>
</feature>
<dbReference type="GO" id="GO:0016987">
    <property type="term" value="F:sigma factor activity"/>
    <property type="evidence" value="ECO:0007669"/>
    <property type="project" value="UniProtKB-KW"/>
</dbReference>
<dbReference type="InterPro" id="IPR014305">
    <property type="entry name" value="RNA_pol_sigma-G_actinobac"/>
</dbReference>
<evidence type="ECO:0000313" key="8">
    <source>
        <dbReference type="EMBL" id="MDA0158801.1"/>
    </source>
</evidence>
<proteinExistence type="inferred from homology"/>
<sequence length="322" mass="35259">MGLAADRLMREVPFVAATEAYRAELLQHCYRMLGSGADAEDLVQETYMRAWRGWAGFQGRSSVRVWLHRIATNACLSALEGRPRRALPNGLGAPGDDPSQPLPEDRDVLWVQPLPDPADVATANASLRLAMIASLQQLPPRQRAVLILRDALDWKTEEIADALGTTVPATRSILQRARAKLSEAPLDERDVVEPTEPEVRALLDGYITAFEQADIHSLERVLRDDATLEGTKSKTWFSGKRTCLEFIGRSLHQPGAWRLIPTTANGQPAAAAYWHGTPYAIVVLTIARDGITAMTVFTDTALFPRFGLPASAPPHPGLTNGD</sequence>
<dbReference type="RefSeq" id="WP_270037398.1">
    <property type="nucleotide sequence ID" value="NZ_JAPDOD010000001.1"/>
</dbReference>
<dbReference type="EC" id="2.7.7.6" evidence="8"/>
<keyword evidence="3" id="KW-0805">Transcription regulation</keyword>
<dbReference type="AlphaFoldDB" id="A0A9X3MNC9"/>
<dbReference type="InterPro" id="IPR036388">
    <property type="entry name" value="WH-like_DNA-bd_sf"/>
</dbReference>
<keyword evidence="8" id="KW-0808">Transferase</keyword>